<organism evidence="1 2">
    <name type="scientific">Pyrus ussuriensis x Pyrus communis</name>
    <dbReference type="NCBI Taxonomy" id="2448454"/>
    <lineage>
        <taxon>Eukaryota</taxon>
        <taxon>Viridiplantae</taxon>
        <taxon>Streptophyta</taxon>
        <taxon>Embryophyta</taxon>
        <taxon>Tracheophyta</taxon>
        <taxon>Spermatophyta</taxon>
        <taxon>Magnoliopsida</taxon>
        <taxon>eudicotyledons</taxon>
        <taxon>Gunneridae</taxon>
        <taxon>Pentapetalae</taxon>
        <taxon>rosids</taxon>
        <taxon>fabids</taxon>
        <taxon>Rosales</taxon>
        <taxon>Rosaceae</taxon>
        <taxon>Amygdaloideae</taxon>
        <taxon>Maleae</taxon>
        <taxon>Pyrus</taxon>
    </lineage>
</organism>
<dbReference type="AlphaFoldDB" id="A0A5N5EWQ8"/>
<reference evidence="2" key="2">
    <citation type="submission" date="2019-10" db="EMBL/GenBank/DDBJ databases">
        <title>A de novo genome assembly of a pear dwarfing rootstock.</title>
        <authorList>
            <person name="Wang F."/>
            <person name="Wang J."/>
            <person name="Li S."/>
            <person name="Zhang Y."/>
            <person name="Fang M."/>
            <person name="Ma L."/>
            <person name="Zhao Y."/>
            <person name="Jiang S."/>
        </authorList>
    </citation>
    <scope>NUCLEOTIDE SEQUENCE [LARGE SCALE GENOMIC DNA]</scope>
</reference>
<dbReference type="PANTHER" id="PTHR47481:SF31">
    <property type="entry name" value="OS01G0873500 PROTEIN"/>
    <property type="match status" value="1"/>
</dbReference>
<name>A0A5N5EWQ8_9ROSA</name>
<gene>
    <name evidence="1" type="ORF">D8674_030637</name>
</gene>
<evidence type="ECO:0000313" key="1">
    <source>
        <dbReference type="EMBL" id="KAB2595187.1"/>
    </source>
</evidence>
<protein>
    <submittedName>
        <fullName evidence="1">Uncharacterized protein</fullName>
    </submittedName>
</protein>
<dbReference type="Proteomes" id="UP000327157">
    <property type="component" value="Chromosome 7"/>
</dbReference>
<proteinExistence type="predicted"/>
<keyword evidence="2" id="KW-1185">Reference proteome</keyword>
<evidence type="ECO:0000313" key="2">
    <source>
        <dbReference type="Proteomes" id="UP000327157"/>
    </source>
</evidence>
<dbReference type="OrthoDB" id="1845088at2759"/>
<reference evidence="1 2" key="1">
    <citation type="submission" date="2019-09" db="EMBL/GenBank/DDBJ databases">
        <authorList>
            <person name="Ou C."/>
        </authorList>
    </citation>
    <scope>NUCLEOTIDE SEQUENCE [LARGE SCALE GENOMIC DNA]</scope>
    <source>
        <strain evidence="1">S2</strain>
        <tissue evidence="1">Leaf</tissue>
    </source>
</reference>
<comment type="caution">
    <text evidence="1">The sequence shown here is derived from an EMBL/GenBank/DDBJ whole genome shotgun (WGS) entry which is preliminary data.</text>
</comment>
<sequence>MSITEYVDKLTNFADQLALARKPIDDDDLMELILNGVGPAFESNVTSVKARENPMSLDDMVALLLSAESRIEDYNTTFSLDHTTTALFAPFGSSTNHGRGTTLHRGNGRTSSFRRGGFQGLGSFHGRGAGNHFVSRRGGSNNRLFHGGSSRGSFQSRGILPTPAAAFSRSSYLRNHSHFFDGRYPSSQSHATMVASLVGNERSSTWYTDTGASSHTTNDLANLSSIHGEDGFPRQE</sequence>
<reference evidence="1 2" key="3">
    <citation type="submission" date="2019-11" db="EMBL/GenBank/DDBJ databases">
        <title>A de novo genome assembly of a pear dwarfing rootstock.</title>
        <authorList>
            <person name="Wang F."/>
            <person name="Wang J."/>
            <person name="Li S."/>
            <person name="Zhang Y."/>
            <person name="Fang M."/>
            <person name="Ma L."/>
            <person name="Zhao Y."/>
            <person name="Jiang S."/>
        </authorList>
    </citation>
    <scope>NUCLEOTIDE SEQUENCE [LARGE SCALE GENOMIC DNA]</scope>
    <source>
        <strain evidence="1">S2</strain>
        <tissue evidence="1">Leaf</tissue>
    </source>
</reference>
<accession>A0A5N5EWQ8</accession>
<dbReference type="PANTHER" id="PTHR47481">
    <property type="match status" value="1"/>
</dbReference>
<dbReference type="EMBL" id="SMOL01000781">
    <property type="protein sequence ID" value="KAB2595187.1"/>
    <property type="molecule type" value="Genomic_DNA"/>
</dbReference>